<comment type="caution">
    <text evidence="1">The sequence shown here is derived from an EMBL/GenBank/DDBJ whole genome shotgun (WGS) entry which is preliminary data.</text>
</comment>
<proteinExistence type="predicted"/>
<reference evidence="1" key="1">
    <citation type="journal article" date="2023" name="Microb. Genom.">
        <title>Mesoterricola silvestris gen. nov., sp. nov., Mesoterricola sediminis sp. nov., Geothrix oryzae sp. nov., Geothrix edaphica sp. nov., Geothrix rubra sp. nov., and Geothrix limicola sp. nov., six novel members of Acidobacteriota isolated from soils.</title>
        <authorList>
            <person name="Weisberg A.J."/>
            <person name="Pearce E."/>
            <person name="Kramer C.G."/>
            <person name="Chang J.H."/>
            <person name="Clarke C.R."/>
        </authorList>
    </citation>
    <scope>NUCLEOTIDE SEQUENCE</scope>
    <source>
        <strain evidence="1">ND06-05F</strain>
    </source>
</reference>
<evidence type="ECO:0000313" key="1">
    <source>
        <dbReference type="EMBL" id="MDX3133880.1"/>
    </source>
</evidence>
<organism evidence="1 2">
    <name type="scientific">Streptomyces europaeiscabiei</name>
    <dbReference type="NCBI Taxonomy" id="146819"/>
    <lineage>
        <taxon>Bacteria</taxon>
        <taxon>Bacillati</taxon>
        <taxon>Actinomycetota</taxon>
        <taxon>Actinomycetes</taxon>
        <taxon>Kitasatosporales</taxon>
        <taxon>Streptomycetaceae</taxon>
        <taxon>Streptomyces</taxon>
    </lineage>
</organism>
<dbReference type="EMBL" id="JARAWN010000240">
    <property type="protein sequence ID" value="MDX3133880.1"/>
    <property type="molecule type" value="Genomic_DNA"/>
</dbReference>
<name>A0AAJ2PUE0_9ACTN</name>
<dbReference type="Proteomes" id="UP001273589">
    <property type="component" value="Unassembled WGS sequence"/>
</dbReference>
<evidence type="ECO:0000313" key="2">
    <source>
        <dbReference type="Proteomes" id="UP001273589"/>
    </source>
</evidence>
<protein>
    <submittedName>
        <fullName evidence="1">Uncharacterized protein</fullName>
    </submittedName>
</protein>
<gene>
    <name evidence="1" type="ORF">PV367_29780</name>
</gene>
<dbReference type="AlphaFoldDB" id="A0AAJ2PUE0"/>
<dbReference type="RefSeq" id="WP_319695731.1">
    <property type="nucleotide sequence ID" value="NZ_JARAWN010000240.1"/>
</dbReference>
<sequence>MSEALTHALAAVLEPAPGNTVPIPDIHRAVIRQIGHGNGGSYGAIKATLRAVGIVVTARSAGSETYAHGVALAPEPEGNNS</sequence>
<accession>A0AAJ2PUE0</accession>